<dbReference type="SUPFAM" id="SSF54160">
    <property type="entry name" value="Chromo domain-like"/>
    <property type="match status" value="1"/>
</dbReference>
<name>A0A6A6D7I4_9PEZI</name>
<sequence length="164" mass="19376">MFQNWNQHHKTLKYRQDSNSTKTQLSMKSNEFWTEDDTWEPVRNLKNSLELIDQYHRAEQRTLAPRLYPMNKENARRSTQNLRRKAKRHQTLQVAVCQINSDGFALPPSSHKLRQSRQARAGTSPSPENLFWPVGDEDEAHETLRQEIPLQQHRVTIEVSLYPD</sequence>
<dbReference type="AlphaFoldDB" id="A0A6A6D7I4"/>
<feature type="region of interest" description="Disordered" evidence="2">
    <location>
        <begin position="1"/>
        <end position="26"/>
    </location>
</feature>
<evidence type="ECO:0000313" key="3">
    <source>
        <dbReference type="EMBL" id="KAF2175444.1"/>
    </source>
</evidence>
<dbReference type="Gene3D" id="2.40.50.40">
    <property type="match status" value="1"/>
</dbReference>
<feature type="compositionally biased region" description="Polar residues" evidence="2">
    <location>
        <begin position="118"/>
        <end position="127"/>
    </location>
</feature>
<dbReference type="Proteomes" id="UP000800200">
    <property type="component" value="Unassembled WGS sequence"/>
</dbReference>
<evidence type="ECO:0000256" key="1">
    <source>
        <dbReference type="ARBA" id="ARBA00011353"/>
    </source>
</evidence>
<keyword evidence="4" id="KW-1185">Reference proteome</keyword>
<gene>
    <name evidence="3" type="ORF">K469DRAFT_702192</name>
</gene>
<proteinExistence type="predicted"/>
<evidence type="ECO:0000256" key="2">
    <source>
        <dbReference type="SAM" id="MobiDB-lite"/>
    </source>
</evidence>
<evidence type="ECO:0008006" key="5">
    <source>
        <dbReference type="Google" id="ProtNLM"/>
    </source>
</evidence>
<dbReference type="InterPro" id="IPR016197">
    <property type="entry name" value="Chromo-like_dom_sf"/>
</dbReference>
<comment type="subunit">
    <text evidence="1">Component of the NuA4 histone acetyltransferase complex.</text>
</comment>
<organism evidence="3 4">
    <name type="scientific">Zopfia rhizophila CBS 207.26</name>
    <dbReference type="NCBI Taxonomy" id="1314779"/>
    <lineage>
        <taxon>Eukaryota</taxon>
        <taxon>Fungi</taxon>
        <taxon>Dikarya</taxon>
        <taxon>Ascomycota</taxon>
        <taxon>Pezizomycotina</taxon>
        <taxon>Dothideomycetes</taxon>
        <taxon>Dothideomycetes incertae sedis</taxon>
        <taxon>Zopfiaceae</taxon>
        <taxon>Zopfia</taxon>
    </lineage>
</organism>
<dbReference type="CDD" id="cd00024">
    <property type="entry name" value="CD_CSD"/>
    <property type="match status" value="1"/>
</dbReference>
<reference evidence="3" key="1">
    <citation type="journal article" date="2020" name="Stud. Mycol.">
        <title>101 Dothideomycetes genomes: a test case for predicting lifestyles and emergence of pathogens.</title>
        <authorList>
            <person name="Haridas S."/>
            <person name="Albert R."/>
            <person name="Binder M."/>
            <person name="Bloem J."/>
            <person name="Labutti K."/>
            <person name="Salamov A."/>
            <person name="Andreopoulos B."/>
            <person name="Baker S."/>
            <person name="Barry K."/>
            <person name="Bills G."/>
            <person name="Bluhm B."/>
            <person name="Cannon C."/>
            <person name="Castanera R."/>
            <person name="Culley D."/>
            <person name="Daum C."/>
            <person name="Ezra D."/>
            <person name="Gonzalez J."/>
            <person name="Henrissat B."/>
            <person name="Kuo A."/>
            <person name="Liang C."/>
            <person name="Lipzen A."/>
            <person name="Lutzoni F."/>
            <person name="Magnuson J."/>
            <person name="Mondo S."/>
            <person name="Nolan M."/>
            <person name="Ohm R."/>
            <person name="Pangilinan J."/>
            <person name="Park H.-J."/>
            <person name="Ramirez L."/>
            <person name="Alfaro M."/>
            <person name="Sun H."/>
            <person name="Tritt A."/>
            <person name="Yoshinaga Y."/>
            <person name="Zwiers L.-H."/>
            <person name="Turgeon B."/>
            <person name="Goodwin S."/>
            <person name="Spatafora J."/>
            <person name="Crous P."/>
            <person name="Grigoriev I."/>
        </authorList>
    </citation>
    <scope>NUCLEOTIDE SEQUENCE</scope>
    <source>
        <strain evidence="3">CBS 207.26</strain>
    </source>
</reference>
<feature type="compositionally biased region" description="Polar residues" evidence="2">
    <location>
        <begin position="17"/>
        <end position="26"/>
    </location>
</feature>
<feature type="region of interest" description="Disordered" evidence="2">
    <location>
        <begin position="105"/>
        <end position="134"/>
    </location>
</feature>
<evidence type="ECO:0000313" key="4">
    <source>
        <dbReference type="Proteomes" id="UP000800200"/>
    </source>
</evidence>
<dbReference type="EMBL" id="ML994732">
    <property type="protein sequence ID" value="KAF2175444.1"/>
    <property type="molecule type" value="Genomic_DNA"/>
</dbReference>
<accession>A0A6A6D7I4</accession>
<protein>
    <recommendedName>
        <fullName evidence="5">Chromo domain-containing protein</fullName>
    </recommendedName>
</protein>